<evidence type="ECO:0000313" key="1">
    <source>
        <dbReference type="EMBL" id="BAU90640.1"/>
    </source>
</evidence>
<sequence length="169" mass="17997">MRVLLADEDLAHLLLLRLGGEELAELLQLRLAEAEAGEVEVEVAGVDRGLQRLQLLGQHLLVPAGVQRDPVVGQHQRGALLLGQAGDPDARDAVEAEPARRGHAPVAGDDDAVVVREDRVGEAEALDRGRELRDLLVGMGARVAVVAAQGAHLDDLDRCVPQRIVGAHL</sequence>
<gene>
    <name evidence="1" type="ORF">MPPM_2035</name>
</gene>
<organism evidence="1 2">
    <name type="scientific">Methylorubrum populi</name>
    <dbReference type="NCBI Taxonomy" id="223967"/>
    <lineage>
        <taxon>Bacteria</taxon>
        <taxon>Pseudomonadati</taxon>
        <taxon>Pseudomonadota</taxon>
        <taxon>Alphaproteobacteria</taxon>
        <taxon>Hyphomicrobiales</taxon>
        <taxon>Methylobacteriaceae</taxon>
        <taxon>Methylorubrum</taxon>
    </lineage>
</organism>
<reference evidence="1 2" key="1">
    <citation type="journal article" date="2016" name="Genome Announc.">
        <title>Complete Genome Sequence of Methylobacterium populi P-1M, Isolated from Pink-Pigmented Household Biofilm.</title>
        <authorList>
            <person name="Morohoshi T."/>
            <person name="Ikeda T."/>
        </authorList>
    </citation>
    <scope>NUCLEOTIDE SEQUENCE [LARGE SCALE GENOMIC DNA]</scope>
    <source>
        <strain evidence="1 2">P-1M</strain>
    </source>
</reference>
<dbReference type="AlphaFoldDB" id="A0A160PGL3"/>
<protein>
    <submittedName>
        <fullName evidence="1">Integrase family protein</fullName>
    </submittedName>
</protein>
<proteinExistence type="predicted"/>
<evidence type="ECO:0000313" key="2">
    <source>
        <dbReference type="Proteomes" id="UP000218288"/>
    </source>
</evidence>
<accession>A0A160PGL3</accession>
<name>A0A160PGL3_9HYPH</name>
<dbReference type="Proteomes" id="UP000218288">
    <property type="component" value="Chromosome"/>
</dbReference>
<dbReference type="EMBL" id="AP014809">
    <property type="protein sequence ID" value="BAU90640.1"/>
    <property type="molecule type" value="Genomic_DNA"/>
</dbReference>